<keyword evidence="6" id="KW-0067">ATP-binding</keyword>
<dbReference type="InterPro" id="IPR008271">
    <property type="entry name" value="Ser/Thr_kinase_AS"/>
</dbReference>
<evidence type="ECO:0000256" key="2">
    <source>
        <dbReference type="ARBA" id="ARBA00022527"/>
    </source>
</evidence>
<dbReference type="EC" id="2.7.11.1" evidence="1"/>
<dbReference type="SUPFAM" id="SSF56112">
    <property type="entry name" value="Protein kinase-like (PK-like)"/>
    <property type="match status" value="1"/>
</dbReference>
<dbReference type="SMART" id="SM00220">
    <property type="entry name" value="S_TKc"/>
    <property type="match status" value="1"/>
</dbReference>
<evidence type="ECO:0000256" key="9">
    <source>
        <dbReference type="ARBA" id="ARBA00048659"/>
    </source>
</evidence>
<keyword evidence="7" id="KW-0652">Protein synthesis inhibitor</keyword>
<evidence type="ECO:0000256" key="6">
    <source>
        <dbReference type="ARBA" id="ARBA00022840"/>
    </source>
</evidence>
<dbReference type="GO" id="GO:0005524">
    <property type="term" value="F:ATP binding"/>
    <property type="evidence" value="ECO:0007669"/>
    <property type="project" value="UniProtKB-KW"/>
</dbReference>
<keyword evidence="4" id="KW-0547">Nucleotide-binding</keyword>
<comment type="caution">
    <text evidence="14">The sequence shown here is derived from an EMBL/GenBank/DDBJ whole genome shotgun (WGS) entry which is preliminary data.</text>
</comment>
<dbReference type="OrthoDB" id="341578at2759"/>
<dbReference type="GO" id="GO:0004694">
    <property type="term" value="F:eukaryotic translation initiation factor 2alpha kinase activity"/>
    <property type="evidence" value="ECO:0007669"/>
    <property type="project" value="TreeGrafter"/>
</dbReference>
<evidence type="ECO:0000313" key="15">
    <source>
        <dbReference type="Proteomes" id="UP000794436"/>
    </source>
</evidence>
<keyword evidence="3" id="KW-0808">Transferase</keyword>
<sequence length="797" mass="86891">MQSAFGLAKNVNTRPGARRAASAYHLSGRLPPSHSASSLVLLGESEDRTEFPLMPPFSSVSPVASLSSSSSSSSWGSRSAGDLKALGDGNRLAVPTAGQLVVELIDQQQHVGEEHDRNVTQRGSAVDKTNPFIGYFQMANEDKANSATVAVAASASTLRDSLVGSYQYSSTALVNQQKRFTEWIGAQSTRLPSFFTRRENEQSGRKKSASSTKQNYGKEYADGAQLQVMPDASRVPINILIGAERHDDDSVNAGANTRAPVQEKGQHNPVLARQSSISSSSWAPSSSRFEQDFEVIGILGQGGQGVVYKVQSKLDGCYYAVKKVTFPKAIQRNSPALLQALREVKAMAAMAPHENVVRYHTAWLEEELVDQHEVRASRGSSRRELSMEEATVSNKENSVSFFSEDEYSVDTLINFEGSIGGFEFAESSQSIIAEAEAELLKARPCLAAVQEVESEDSGSVSSRSSQPETNLVLYIQMELCGSPAAASTTEAYVSDCEQQEDDSFQRLIKRLTSKSERTMKSAVTTELADMVHSNFTAWLRSSVEARANPDENLIVHREGLKLFLGVVQGVQHLHATGVIHRDLKPDNIFVHGDIAKIGDFGLSKSIFGDNSPDNMRTKYEGFEDDHTTALGTFTYASPEQLGNNWSHTKGVTSNAVKSARYSIKSDIFALGVILLELCYPCSTMMERSQVLTGVRHGVVPQLALQRFPEEMNLVLRMTAVDPAERPSTDEIIEKVRSLVAVKDTTSVRSAVEELLDLQAKLALAVNQLRDRSQAAQQLESLVAELQDKVQNVGLALA</sequence>
<name>A0A8K1C3B9_PYTOL</name>
<gene>
    <name evidence="14" type="ORF">Poli38472_010480</name>
</gene>
<reference evidence="14" key="1">
    <citation type="submission" date="2019-03" db="EMBL/GenBank/DDBJ databases">
        <title>Long read genome sequence of the mycoparasitic Pythium oligandrum ATCC 38472 isolated from sugarbeet rhizosphere.</title>
        <authorList>
            <person name="Gaulin E."/>
        </authorList>
    </citation>
    <scope>NUCLEOTIDE SEQUENCE</scope>
    <source>
        <strain evidence="14">ATCC 38472_TT</strain>
    </source>
</reference>
<dbReference type="Proteomes" id="UP000794436">
    <property type="component" value="Unassembled WGS sequence"/>
</dbReference>
<dbReference type="GO" id="GO:0005737">
    <property type="term" value="C:cytoplasm"/>
    <property type="evidence" value="ECO:0007669"/>
    <property type="project" value="TreeGrafter"/>
</dbReference>
<keyword evidence="5" id="KW-0418">Kinase</keyword>
<feature type="coiled-coil region" evidence="11">
    <location>
        <begin position="747"/>
        <end position="795"/>
    </location>
</feature>
<comment type="catalytic activity">
    <reaction evidence="9">
        <text>L-threonyl-[protein] + ATP = O-phospho-L-threonyl-[protein] + ADP + H(+)</text>
        <dbReference type="Rhea" id="RHEA:46608"/>
        <dbReference type="Rhea" id="RHEA-COMP:11060"/>
        <dbReference type="Rhea" id="RHEA-COMP:11605"/>
        <dbReference type="ChEBI" id="CHEBI:15378"/>
        <dbReference type="ChEBI" id="CHEBI:30013"/>
        <dbReference type="ChEBI" id="CHEBI:30616"/>
        <dbReference type="ChEBI" id="CHEBI:61977"/>
        <dbReference type="ChEBI" id="CHEBI:456216"/>
        <dbReference type="EC" id="2.7.11.1"/>
    </reaction>
    <physiologicalReaction direction="left-to-right" evidence="9">
        <dbReference type="Rhea" id="RHEA:46609"/>
    </physiologicalReaction>
</comment>
<evidence type="ECO:0000259" key="13">
    <source>
        <dbReference type="PROSITE" id="PS50011"/>
    </source>
</evidence>
<feature type="region of interest" description="Disordered" evidence="12">
    <location>
        <begin position="194"/>
        <end position="216"/>
    </location>
</feature>
<evidence type="ECO:0000313" key="14">
    <source>
        <dbReference type="EMBL" id="TMW55598.1"/>
    </source>
</evidence>
<keyword evidence="15" id="KW-1185">Reference proteome</keyword>
<evidence type="ECO:0000256" key="12">
    <source>
        <dbReference type="SAM" id="MobiDB-lite"/>
    </source>
</evidence>
<dbReference type="InterPro" id="IPR050339">
    <property type="entry name" value="CC_SR_Kinase"/>
</dbReference>
<evidence type="ECO:0000256" key="3">
    <source>
        <dbReference type="ARBA" id="ARBA00022679"/>
    </source>
</evidence>
<dbReference type="Gene3D" id="1.10.510.10">
    <property type="entry name" value="Transferase(Phosphotransferase) domain 1"/>
    <property type="match status" value="1"/>
</dbReference>
<evidence type="ECO:0000256" key="5">
    <source>
        <dbReference type="ARBA" id="ARBA00022777"/>
    </source>
</evidence>
<proteinExistence type="inferred from homology"/>
<evidence type="ECO:0000256" key="1">
    <source>
        <dbReference type="ARBA" id="ARBA00012513"/>
    </source>
</evidence>
<evidence type="ECO:0000256" key="4">
    <source>
        <dbReference type="ARBA" id="ARBA00022741"/>
    </source>
</evidence>
<dbReference type="EMBL" id="SPLM01000147">
    <property type="protein sequence ID" value="TMW55598.1"/>
    <property type="molecule type" value="Genomic_DNA"/>
</dbReference>
<dbReference type="PANTHER" id="PTHR11042:SF160">
    <property type="entry name" value="EUKARYOTIC TRANSLATION INITIATION FACTOR 2-ALPHA KINASE 1"/>
    <property type="match status" value="1"/>
</dbReference>
<protein>
    <recommendedName>
        <fullName evidence="1">non-specific serine/threonine protein kinase</fullName>
        <ecNumber evidence="1">2.7.11.1</ecNumber>
    </recommendedName>
</protein>
<dbReference type="InterPro" id="IPR000719">
    <property type="entry name" value="Prot_kinase_dom"/>
</dbReference>
<dbReference type="PROSITE" id="PS50011">
    <property type="entry name" value="PROTEIN_KINASE_DOM"/>
    <property type="match status" value="1"/>
</dbReference>
<accession>A0A8K1C3B9</accession>
<comment type="similarity">
    <text evidence="8">Belongs to the protein kinase superfamily. Ser/Thr protein kinase family. GCN2 subfamily.</text>
</comment>
<dbReference type="GO" id="GO:0005634">
    <property type="term" value="C:nucleus"/>
    <property type="evidence" value="ECO:0007669"/>
    <property type="project" value="TreeGrafter"/>
</dbReference>
<keyword evidence="2" id="KW-0723">Serine/threonine-protein kinase</keyword>
<organism evidence="14 15">
    <name type="scientific">Pythium oligandrum</name>
    <name type="common">Mycoparasitic fungus</name>
    <dbReference type="NCBI Taxonomy" id="41045"/>
    <lineage>
        <taxon>Eukaryota</taxon>
        <taxon>Sar</taxon>
        <taxon>Stramenopiles</taxon>
        <taxon>Oomycota</taxon>
        <taxon>Peronosporomycetes</taxon>
        <taxon>Pythiales</taxon>
        <taxon>Pythiaceae</taxon>
        <taxon>Pythium</taxon>
    </lineage>
</organism>
<dbReference type="PROSITE" id="PS00108">
    <property type="entry name" value="PROTEIN_KINASE_ST"/>
    <property type="match status" value="1"/>
</dbReference>
<evidence type="ECO:0000256" key="11">
    <source>
        <dbReference type="SAM" id="Coils"/>
    </source>
</evidence>
<dbReference type="InterPro" id="IPR011009">
    <property type="entry name" value="Kinase-like_dom_sf"/>
</dbReference>
<dbReference type="AlphaFoldDB" id="A0A8K1C3B9"/>
<dbReference type="Gene3D" id="3.30.200.20">
    <property type="entry name" value="Phosphorylase Kinase, domain 1"/>
    <property type="match status" value="1"/>
</dbReference>
<evidence type="ECO:0000256" key="10">
    <source>
        <dbReference type="ARBA" id="ARBA00048977"/>
    </source>
</evidence>
<dbReference type="PANTHER" id="PTHR11042">
    <property type="entry name" value="EUKARYOTIC TRANSLATION INITIATION FACTOR 2-ALPHA KINASE EIF2-ALPHA KINASE -RELATED"/>
    <property type="match status" value="1"/>
</dbReference>
<dbReference type="Pfam" id="PF00069">
    <property type="entry name" value="Pkinase"/>
    <property type="match status" value="2"/>
</dbReference>
<keyword evidence="11" id="KW-0175">Coiled coil</keyword>
<comment type="catalytic activity">
    <reaction evidence="10">
        <text>L-seryl-[protein] + ATP = O-phospho-L-seryl-[protein] + ADP + H(+)</text>
        <dbReference type="Rhea" id="RHEA:17989"/>
        <dbReference type="Rhea" id="RHEA-COMP:9863"/>
        <dbReference type="Rhea" id="RHEA-COMP:11604"/>
        <dbReference type="ChEBI" id="CHEBI:15378"/>
        <dbReference type="ChEBI" id="CHEBI:29999"/>
        <dbReference type="ChEBI" id="CHEBI:30616"/>
        <dbReference type="ChEBI" id="CHEBI:83421"/>
        <dbReference type="ChEBI" id="CHEBI:456216"/>
        <dbReference type="EC" id="2.7.11.1"/>
    </reaction>
    <physiologicalReaction direction="left-to-right" evidence="10">
        <dbReference type="Rhea" id="RHEA:17990"/>
    </physiologicalReaction>
</comment>
<feature type="domain" description="Protein kinase" evidence="13">
    <location>
        <begin position="293"/>
        <end position="739"/>
    </location>
</feature>
<evidence type="ECO:0000256" key="8">
    <source>
        <dbReference type="ARBA" id="ARBA00037982"/>
    </source>
</evidence>
<evidence type="ECO:0000256" key="7">
    <source>
        <dbReference type="ARBA" id="ARBA00023193"/>
    </source>
</evidence>
<dbReference type="GO" id="GO:0017148">
    <property type="term" value="P:negative regulation of translation"/>
    <property type="evidence" value="ECO:0007669"/>
    <property type="project" value="UniProtKB-KW"/>
</dbReference>